<evidence type="ECO:0000256" key="1">
    <source>
        <dbReference type="SAM" id="MobiDB-lite"/>
    </source>
</evidence>
<evidence type="ECO:0000313" key="3">
    <source>
        <dbReference type="Proteomes" id="UP001215280"/>
    </source>
</evidence>
<dbReference type="AlphaFoldDB" id="A0AAD7HGU1"/>
<accession>A0AAD7HGU1</accession>
<dbReference type="Proteomes" id="UP001215280">
    <property type="component" value="Unassembled WGS sequence"/>
</dbReference>
<reference evidence="2" key="1">
    <citation type="submission" date="2023-03" db="EMBL/GenBank/DDBJ databases">
        <title>Massive genome expansion in bonnet fungi (Mycena s.s.) driven by repeated elements and novel gene families across ecological guilds.</title>
        <authorList>
            <consortium name="Lawrence Berkeley National Laboratory"/>
            <person name="Harder C.B."/>
            <person name="Miyauchi S."/>
            <person name="Viragh M."/>
            <person name="Kuo A."/>
            <person name="Thoen E."/>
            <person name="Andreopoulos B."/>
            <person name="Lu D."/>
            <person name="Skrede I."/>
            <person name="Drula E."/>
            <person name="Henrissat B."/>
            <person name="Morin E."/>
            <person name="Kohler A."/>
            <person name="Barry K."/>
            <person name="LaButti K."/>
            <person name="Morin E."/>
            <person name="Salamov A."/>
            <person name="Lipzen A."/>
            <person name="Mereny Z."/>
            <person name="Hegedus B."/>
            <person name="Baldrian P."/>
            <person name="Stursova M."/>
            <person name="Weitz H."/>
            <person name="Taylor A."/>
            <person name="Grigoriev I.V."/>
            <person name="Nagy L.G."/>
            <person name="Martin F."/>
            <person name="Kauserud H."/>
        </authorList>
    </citation>
    <scope>NUCLEOTIDE SEQUENCE</scope>
    <source>
        <strain evidence="2">CBHHK188m</strain>
    </source>
</reference>
<feature type="region of interest" description="Disordered" evidence="1">
    <location>
        <begin position="382"/>
        <end position="403"/>
    </location>
</feature>
<protein>
    <submittedName>
        <fullName evidence="2">Uncharacterized protein</fullName>
    </submittedName>
</protein>
<comment type="caution">
    <text evidence="2">The sequence shown here is derived from an EMBL/GenBank/DDBJ whole genome shotgun (WGS) entry which is preliminary data.</text>
</comment>
<gene>
    <name evidence="2" type="ORF">DFH07DRAFT_1009080</name>
</gene>
<name>A0AAD7HGU1_9AGAR</name>
<dbReference type="EMBL" id="JARJLG010000285">
    <property type="protein sequence ID" value="KAJ7720006.1"/>
    <property type="molecule type" value="Genomic_DNA"/>
</dbReference>
<proteinExistence type="predicted"/>
<evidence type="ECO:0000313" key="2">
    <source>
        <dbReference type="EMBL" id="KAJ7720006.1"/>
    </source>
</evidence>
<feature type="compositionally biased region" description="Acidic residues" evidence="1">
    <location>
        <begin position="291"/>
        <end position="306"/>
    </location>
</feature>
<keyword evidence="3" id="KW-1185">Reference proteome</keyword>
<feature type="region of interest" description="Disordered" evidence="1">
    <location>
        <begin position="285"/>
        <end position="306"/>
    </location>
</feature>
<sequence length="403" mass="45749">MKLPLRITVEHPDCERFSGELGASCSPMLTKSAKGDGWSRRQQETTPLIKKWYAALGRGVTLSEELTIPSSGFSVSPDMIDDIQTKWTECFGHQHIKVQPSKIHIYGSHRYRHHADETHPDFLGTFLVGIGDTCSSVNTSLKNVLKMKDGGTRHAANARLGTWVAFATGVDFSVDPMNVPGHISFISFKIFRQPDTLGTNSNDRLVALLSRLPRPCAILLDKKYILHPDDLSSFDSHLHRVAQEVADARLLHVVINWSLRHFSEPSNLRIISSVRPLTVHYMDALQHRGDDEEETDDDEVPEEEDTDMKLDVDLTGTEWEWLMSIPEDIPFYTHTNMFEEITIPWKELIKEEREQKPVCPREEENTYFGYALVLLAKSELGRPNKRRAEAGEEGIPSKVHKVE</sequence>
<organism evidence="2 3">
    <name type="scientific">Mycena maculata</name>
    <dbReference type="NCBI Taxonomy" id="230809"/>
    <lineage>
        <taxon>Eukaryota</taxon>
        <taxon>Fungi</taxon>
        <taxon>Dikarya</taxon>
        <taxon>Basidiomycota</taxon>
        <taxon>Agaricomycotina</taxon>
        <taxon>Agaricomycetes</taxon>
        <taxon>Agaricomycetidae</taxon>
        <taxon>Agaricales</taxon>
        <taxon>Marasmiineae</taxon>
        <taxon>Mycenaceae</taxon>
        <taxon>Mycena</taxon>
    </lineage>
</organism>